<dbReference type="SUPFAM" id="SSF52075">
    <property type="entry name" value="Outer arm dynein light chain 1"/>
    <property type="match status" value="1"/>
</dbReference>
<keyword evidence="10" id="KW-0966">Cell projection</keyword>
<evidence type="ECO:0000256" key="10">
    <source>
        <dbReference type="ARBA" id="ARBA00023273"/>
    </source>
</evidence>
<evidence type="ECO:0000256" key="5">
    <source>
        <dbReference type="ARBA" id="ARBA00022737"/>
    </source>
</evidence>
<evidence type="ECO:0000256" key="4">
    <source>
        <dbReference type="ARBA" id="ARBA00022614"/>
    </source>
</evidence>
<proteinExistence type="inferred from homology"/>
<feature type="region of interest" description="Disordered" evidence="14">
    <location>
        <begin position="653"/>
        <end position="674"/>
    </location>
</feature>
<sequence>MSQEDLEPGVINTAMIMKALEEDRPAGEAGRLAVEDRIVLAEVTSLRLEFLNILMIDHLWMMTSLVKLQLGNNIIEKIEGLDLLVNLKELNLSFNNIETIENLGALVQLEVLTLFQNRIRKLENMETLVNLVIFSIGNNKIEDCNDVIYLRRFPHLRSLNMAGNPCVYNSDKDFRQYVCAFLPRLTYYEYRMITAEEQAVAEESYKAVLEKLMECEEKQRHSKEEAEAHAKELTHHSEAFIENLDGDQLFSAMFESDTHGKALLTIGNTAMDIYNKFYEETMNVTWQLFKEGLEQHESRQEEIRQYNNCVTAAKEQNTVASQQYTEKFLQTKAEIFLEIHNMLKVVEKPADTEEGADEGDYVARMKILSDKFNEDCQRTWYDLMTHEFTLYEQLEEINENFKQNMAGLVSTFTKAAQSFFVEIRNLEAGYNEEMSEVANVYLTNLNTATDSVLPELKQVMVNKEALKNATRRSHECHLHAIDNREDQLLKRIRKWIRDYCDEIMIGEIQRCRKKVTEISHFLDIQKEEFEDLQNLLLNAVASLAPSQGASGEMEEISDYQKAVPEPPQEDGEDVVPADRVPSETFTTDIKSTENVAPADSVPSETFTIDTKSTENVVPADCVPFETFTTDIKSIENVAPADCVPSETLTTAIKSTEASETTNESEKIAGSTSNV</sequence>
<keyword evidence="6" id="KW-0282">Flagellum</keyword>
<comment type="caution">
    <text evidence="15">The sequence shown here is derived from an EMBL/GenBank/DDBJ whole genome shotgun (WGS) entry which is preliminary data.</text>
</comment>
<dbReference type="PANTHER" id="PTHR45973:SF12">
    <property type="entry name" value="DYNEIN REGULATORY COMPLEX SUBUNIT 3"/>
    <property type="match status" value="1"/>
</dbReference>
<keyword evidence="16" id="KW-1185">Reference proteome</keyword>
<reference evidence="16" key="1">
    <citation type="submission" date="2020-01" db="EMBL/GenBank/DDBJ databases">
        <title>Draft genome sequence of the Termite Coptotermes fromosanus.</title>
        <authorList>
            <person name="Itakura S."/>
            <person name="Yosikawa Y."/>
            <person name="Umezawa K."/>
        </authorList>
    </citation>
    <scope>NUCLEOTIDE SEQUENCE [LARGE SCALE GENOMIC DNA]</scope>
</reference>
<keyword evidence="8" id="KW-0969">Cilium</keyword>
<accession>A0A6L2Q8V1</accession>
<keyword evidence="5" id="KW-0677">Repeat</keyword>
<comment type="similarity">
    <text evidence="12">Belongs to the DRC3 family.</text>
</comment>
<dbReference type="Pfam" id="PF14580">
    <property type="entry name" value="LRR_9"/>
    <property type="match status" value="1"/>
</dbReference>
<keyword evidence="3" id="KW-0963">Cytoplasm</keyword>
<evidence type="ECO:0000256" key="1">
    <source>
        <dbReference type="ARBA" id="ARBA00003843"/>
    </source>
</evidence>
<dbReference type="Proteomes" id="UP000502823">
    <property type="component" value="Unassembled WGS sequence"/>
</dbReference>
<dbReference type="GO" id="GO:0005929">
    <property type="term" value="C:cilium"/>
    <property type="evidence" value="ECO:0007669"/>
    <property type="project" value="TreeGrafter"/>
</dbReference>
<dbReference type="AlphaFoldDB" id="A0A6L2Q8V1"/>
<evidence type="ECO:0000256" key="12">
    <source>
        <dbReference type="ARBA" id="ARBA00038378"/>
    </source>
</evidence>
<keyword evidence="9" id="KW-0206">Cytoskeleton</keyword>
<dbReference type="FunCoup" id="A0A6L2Q8V1">
    <property type="interactions" value="43"/>
</dbReference>
<dbReference type="InterPro" id="IPR032675">
    <property type="entry name" value="LRR_dom_sf"/>
</dbReference>
<name>A0A6L2Q8V1_COPFO</name>
<evidence type="ECO:0000256" key="14">
    <source>
        <dbReference type="SAM" id="MobiDB-lite"/>
    </source>
</evidence>
<dbReference type="InParanoid" id="A0A6L2Q8V1"/>
<evidence type="ECO:0000256" key="13">
    <source>
        <dbReference type="ARBA" id="ARBA00040950"/>
    </source>
</evidence>
<evidence type="ECO:0000256" key="6">
    <source>
        <dbReference type="ARBA" id="ARBA00022846"/>
    </source>
</evidence>
<dbReference type="PROSITE" id="PS51450">
    <property type="entry name" value="LRR"/>
    <property type="match status" value="3"/>
</dbReference>
<protein>
    <recommendedName>
        <fullName evidence="11">Dynein axonemal assembly factor 1 homolog</fullName>
    </recommendedName>
    <alternativeName>
        <fullName evidence="13">Dynein regulatory complex subunit 3</fullName>
    </alternativeName>
</protein>
<evidence type="ECO:0000256" key="9">
    <source>
        <dbReference type="ARBA" id="ARBA00023212"/>
    </source>
</evidence>
<dbReference type="PANTHER" id="PTHR45973">
    <property type="entry name" value="PROTEIN PHOSPHATASE 1 REGULATORY SUBUNIT SDS22-RELATED"/>
    <property type="match status" value="1"/>
</dbReference>
<evidence type="ECO:0000256" key="8">
    <source>
        <dbReference type="ARBA" id="ARBA00023069"/>
    </source>
</evidence>
<evidence type="ECO:0000313" key="16">
    <source>
        <dbReference type="Proteomes" id="UP000502823"/>
    </source>
</evidence>
<dbReference type="EMBL" id="BLKM01000895">
    <property type="protein sequence ID" value="GFG39315.1"/>
    <property type="molecule type" value="Genomic_DNA"/>
</dbReference>
<dbReference type="Gene3D" id="3.80.10.10">
    <property type="entry name" value="Ribonuclease Inhibitor"/>
    <property type="match status" value="1"/>
</dbReference>
<comment type="function">
    <text evidence="1">Cilium-specific protein required for cilia structures.</text>
</comment>
<organism evidence="15 16">
    <name type="scientific">Coptotermes formosanus</name>
    <name type="common">Formosan subterranean termite</name>
    <dbReference type="NCBI Taxonomy" id="36987"/>
    <lineage>
        <taxon>Eukaryota</taxon>
        <taxon>Metazoa</taxon>
        <taxon>Ecdysozoa</taxon>
        <taxon>Arthropoda</taxon>
        <taxon>Hexapoda</taxon>
        <taxon>Insecta</taxon>
        <taxon>Pterygota</taxon>
        <taxon>Neoptera</taxon>
        <taxon>Polyneoptera</taxon>
        <taxon>Dictyoptera</taxon>
        <taxon>Blattodea</taxon>
        <taxon>Blattoidea</taxon>
        <taxon>Termitoidae</taxon>
        <taxon>Rhinotermitidae</taxon>
        <taxon>Coptotermes</taxon>
    </lineage>
</organism>
<evidence type="ECO:0000256" key="7">
    <source>
        <dbReference type="ARBA" id="ARBA00023054"/>
    </source>
</evidence>
<dbReference type="SMART" id="SM00365">
    <property type="entry name" value="LRR_SD22"/>
    <property type="match status" value="4"/>
</dbReference>
<dbReference type="InterPro" id="IPR050576">
    <property type="entry name" value="Cilia_flagella_integrity"/>
</dbReference>
<evidence type="ECO:0000256" key="2">
    <source>
        <dbReference type="ARBA" id="ARBA00004611"/>
    </source>
</evidence>
<dbReference type="OrthoDB" id="27917at2759"/>
<comment type="subcellular location">
    <subcellularLocation>
        <location evidence="2">Cytoplasm</location>
        <location evidence="2">Cytoskeleton</location>
        <location evidence="2">Flagellum axoneme</location>
    </subcellularLocation>
</comment>
<gene>
    <name evidence="15" type="ORF">Cfor_02240</name>
</gene>
<dbReference type="InterPro" id="IPR001611">
    <property type="entry name" value="Leu-rich_rpt"/>
</dbReference>
<evidence type="ECO:0000256" key="11">
    <source>
        <dbReference type="ARBA" id="ARBA00024433"/>
    </source>
</evidence>
<keyword evidence="7" id="KW-0175">Coiled coil</keyword>
<keyword evidence="4" id="KW-0433">Leucine-rich repeat</keyword>
<evidence type="ECO:0000313" key="15">
    <source>
        <dbReference type="EMBL" id="GFG39315.1"/>
    </source>
</evidence>
<evidence type="ECO:0000256" key="3">
    <source>
        <dbReference type="ARBA" id="ARBA00022490"/>
    </source>
</evidence>